<proteinExistence type="predicted"/>
<organism evidence="1">
    <name type="scientific">Picea glauca</name>
    <name type="common">White spruce</name>
    <name type="synonym">Pinus glauca</name>
    <dbReference type="NCBI Taxonomy" id="3330"/>
    <lineage>
        <taxon>Eukaryota</taxon>
        <taxon>Viridiplantae</taxon>
        <taxon>Streptophyta</taxon>
        <taxon>Embryophyta</taxon>
        <taxon>Tracheophyta</taxon>
        <taxon>Spermatophyta</taxon>
        <taxon>Pinopsida</taxon>
        <taxon>Pinidae</taxon>
        <taxon>Conifers I</taxon>
        <taxon>Pinales</taxon>
        <taxon>Pinaceae</taxon>
        <taxon>Picea</taxon>
    </lineage>
</organism>
<protein>
    <submittedName>
        <fullName evidence="1">Uncharacterized protein</fullName>
    </submittedName>
</protein>
<comment type="caution">
    <text evidence="1">The sequence shown here is derived from an EMBL/GenBank/DDBJ whole genome shotgun (WGS) entry which is preliminary data.</text>
</comment>
<sequence length="46" mass="5359">MLCRGRLEVIAQGSNQKTANRHLRSRVTEMHMMFRGDHTPPYHTPP</sequence>
<keyword evidence="1" id="KW-0496">Mitochondrion</keyword>
<dbReference type="AlphaFoldDB" id="A0A117NG97"/>
<name>A0A117NG97_PICGL</name>
<geneLocation type="mitochondrion" evidence="1"/>
<dbReference type="EMBL" id="LKAM01000011">
    <property type="protein sequence ID" value="KUM46432.1"/>
    <property type="molecule type" value="Genomic_DNA"/>
</dbReference>
<reference evidence="1" key="1">
    <citation type="journal article" date="2015" name="Genome Biol. Evol.">
        <title>Organellar Genomes of White Spruce (Picea glauca): Assembly and Annotation.</title>
        <authorList>
            <person name="Jackman S.D."/>
            <person name="Warren R.L."/>
            <person name="Gibb E.A."/>
            <person name="Vandervalk B.P."/>
            <person name="Mohamadi H."/>
            <person name="Chu J."/>
            <person name="Raymond A."/>
            <person name="Pleasance S."/>
            <person name="Coope R."/>
            <person name="Wildung M.R."/>
            <person name="Ritland C.E."/>
            <person name="Bousquet J."/>
            <person name="Jones S.J."/>
            <person name="Bohlmann J."/>
            <person name="Birol I."/>
        </authorList>
    </citation>
    <scope>NUCLEOTIDE SEQUENCE [LARGE SCALE GENOMIC DNA]</scope>
    <source>
        <tissue evidence="1">Flushing bud</tissue>
    </source>
</reference>
<accession>A0A117NG97</accession>
<gene>
    <name evidence="1" type="ORF">ABT39_MTgene1533</name>
</gene>
<evidence type="ECO:0000313" key="1">
    <source>
        <dbReference type="EMBL" id="KUM46432.1"/>
    </source>
</evidence>